<dbReference type="GO" id="GO:0004176">
    <property type="term" value="F:ATP-dependent peptidase activity"/>
    <property type="evidence" value="ECO:0007669"/>
    <property type="project" value="InterPro"/>
</dbReference>
<evidence type="ECO:0000256" key="12">
    <source>
        <dbReference type="ARBA" id="ARBA00022946"/>
    </source>
</evidence>
<dbReference type="GO" id="GO:0007005">
    <property type="term" value="P:mitochondrion organization"/>
    <property type="evidence" value="ECO:0007669"/>
    <property type="project" value="TreeGrafter"/>
</dbReference>
<dbReference type="Proteomes" id="UP000215902">
    <property type="component" value="Unassembled WGS sequence"/>
</dbReference>
<evidence type="ECO:0000256" key="14">
    <source>
        <dbReference type="ARBA" id="ARBA00023049"/>
    </source>
</evidence>
<feature type="compositionally biased region" description="Low complexity" evidence="16">
    <location>
        <begin position="747"/>
        <end position="756"/>
    </location>
</feature>
<dbReference type="PANTHER" id="PTHR23076:SF97">
    <property type="entry name" value="ATP-DEPENDENT ZINC METALLOPROTEASE YME1L1"/>
    <property type="match status" value="1"/>
</dbReference>
<dbReference type="Pfam" id="PF01434">
    <property type="entry name" value="Peptidase_M41"/>
    <property type="match status" value="1"/>
</dbReference>
<dbReference type="FunFam" id="3.40.50.300:FF:000277">
    <property type="entry name" value="ATP-dependent zinc metalloprotease FtsH"/>
    <property type="match status" value="1"/>
</dbReference>
<dbReference type="FunFam" id="1.10.8.60:FF:000001">
    <property type="entry name" value="ATP-dependent zinc metalloprotease FtsH"/>
    <property type="match status" value="1"/>
</dbReference>
<keyword evidence="5" id="KW-0645">Protease</keyword>
<evidence type="ECO:0000256" key="6">
    <source>
        <dbReference type="ARBA" id="ARBA00022692"/>
    </source>
</evidence>
<feature type="region of interest" description="Disordered" evidence="16">
    <location>
        <begin position="747"/>
        <end position="801"/>
    </location>
</feature>
<feature type="domain" description="AAA+ ATPase" evidence="17">
    <location>
        <begin position="333"/>
        <end position="470"/>
    </location>
</feature>
<dbReference type="OrthoDB" id="1413014at2759"/>
<dbReference type="PANTHER" id="PTHR23076">
    <property type="entry name" value="METALLOPROTEASE M41 FTSH"/>
    <property type="match status" value="1"/>
</dbReference>
<dbReference type="InterPro" id="IPR027417">
    <property type="entry name" value="P-loop_NTPase"/>
</dbReference>
<dbReference type="GO" id="GO:0016887">
    <property type="term" value="F:ATP hydrolysis activity"/>
    <property type="evidence" value="ECO:0007669"/>
    <property type="project" value="InterPro"/>
</dbReference>
<comment type="caution">
    <text evidence="18">The sequence shown here is derived from an EMBL/GenBank/DDBJ whole genome shotgun (WGS) entry which is preliminary data.</text>
</comment>
<dbReference type="Pfam" id="PF17862">
    <property type="entry name" value="AAA_lid_3"/>
    <property type="match status" value="1"/>
</dbReference>
<keyword evidence="9" id="KW-0378">Hydrolase</keyword>
<dbReference type="InterPro" id="IPR003593">
    <property type="entry name" value="AAA+_ATPase"/>
</dbReference>
<feature type="compositionally biased region" description="Low complexity" evidence="16">
    <location>
        <begin position="114"/>
        <end position="130"/>
    </location>
</feature>
<feature type="non-terminal residue" evidence="18">
    <location>
        <position position="1"/>
    </location>
</feature>
<dbReference type="Pfam" id="PF00004">
    <property type="entry name" value="AAA"/>
    <property type="match status" value="1"/>
</dbReference>
<dbReference type="GO" id="GO:0005743">
    <property type="term" value="C:mitochondrial inner membrane"/>
    <property type="evidence" value="ECO:0007669"/>
    <property type="project" value="TreeGrafter"/>
</dbReference>
<keyword evidence="15" id="KW-0472">Membrane</keyword>
<evidence type="ECO:0000313" key="19">
    <source>
        <dbReference type="Proteomes" id="UP000215902"/>
    </source>
</evidence>
<evidence type="ECO:0000256" key="11">
    <source>
        <dbReference type="ARBA" id="ARBA00022840"/>
    </source>
</evidence>
<keyword evidence="6" id="KW-0812">Transmembrane</keyword>
<dbReference type="GO" id="GO:0005524">
    <property type="term" value="F:ATP binding"/>
    <property type="evidence" value="ECO:0007669"/>
    <property type="project" value="UniProtKB-KW"/>
</dbReference>
<name>A0A267DUW5_9PLAT</name>
<dbReference type="STRING" id="282301.A0A267DUW5"/>
<evidence type="ECO:0000256" key="4">
    <source>
        <dbReference type="ARBA" id="ARBA00010550"/>
    </source>
</evidence>
<dbReference type="SMART" id="SM00382">
    <property type="entry name" value="AAA"/>
    <property type="match status" value="1"/>
</dbReference>
<dbReference type="Gene3D" id="1.20.58.760">
    <property type="entry name" value="Peptidase M41"/>
    <property type="match status" value="1"/>
</dbReference>
<dbReference type="CDD" id="cd19501">
    <property type="entry name" value="RecA-like_FtsH"/>
    <property type="match status" value="1"/>
</dbReference>
<comment type="similarity">
    <text evidence="3">In the C-terminal section; belongs to the peptidase M41 family.</text>
</comment>
<dbReference type="InterPro" id="IPR041569">
    <property type="entry name" value="AAA_lid_3"/>
</dbReference>
<reference evidence="18 19" key="1">
    <citation type="submission" date="2017-06" db="EMBL/GenBank/DDBJ databases">
        <title>A platform for efficient transgenesis in Macrostomum lignano, a flatworm model organism for stem cell research.</title>
        <authorList>
            <person name="Berezikov E."/>
        </authorList>
    </citation>
    <scope>NUCLEOTIDE SEQUENCE [LARGE SCALE GENOMIC DNA]</scope>
    <source>
        <strain evidence="18">DV1</strain>
        <tissue evidence="18">Whole organism</tissue>
    </source>
</reference>
<evidence type="ECO:0000256" key="5">
    <source>
        <dbReference type="ARBA" id="ARBA00022670"/>
    </source>
</evidence>
<protein>
    <recommendedName>
        <fullName evidence="17">AAA+ ATPase domain-containing protein</fullName>
    </recommendedName>
</protein>
<feature type="region of interest" description="Disordered" evidence="16">
    <location>
        <begin position="109"/>
        <end position="192"/>
    </location>
</feature>
<dbReference type="SUPFAM" id="SSF140990">
    <property type="entry name" value="FtsH protease domain-like"/>
    <property type="match status" value="1"/>
</dbReference>
<dbReference type="GO" id="GO:0046872">
    <property type="term" value="F:metal ion binding"/>
    <property type="evidence" value="ECO:0007669"/>
    <property type="project" value="UniProtKB-KW"/>
</dbReference>
<organism evidence="18 19">
    <name type="scientific">Macrostomum lignano</name>
    <dbReference type="NCBI Taxonomy" id="282301"/>
    <lineage>
        <taxon>Eukaryota</taxon>
        <taxon>Metazoa</taxon>
        <taxon>Spiralia</taxon>
        <taxon>Lophotrochozoa</taxon>
        <taxon>Platyhelminthes</taxon>
        <taxon>Rhabditophora</taxon>
        <taxon>Macrostomorpha</taxon>
        <taxon>Macrostomida</taxon>
        <taxon>Macrostomidae</taxon>
        <taxon>Macrostomum</taxon>
    </lineage>
</organism>
<keyword evidence="11" id="KW-0067">ATP-binding</keyword>
<feature type="compositionally biased region" description="Polar residues" evidence="16">
    <location>
        <begin position="154"/>
        <end position="170"/>
    </location>
</feature>
<comment type="subcellular location">
    <subcellularLocation>
        <location evidence="2">Membrane</location>
        <topology evidence="2">Multi-pass membrane protein</topology>
    </subcellularLocation>
</comment>
<dbReference type="PROSITE" id="PS00674">
    <property type="entry name" value="AAA"/>
    <property type="match status" value="1"/>
</dbReference>
<keyword evidence="13" id="KW-1133">Transmembrane helix</keyword>
<dbReference type="InterPro" id="IPR003960">
    <property type="entry name" value="ATPase_AAA_CS"/>
</dbReference>
<keyword evidence="12" id="KW-0809">Transit peptide</keyword>
<dbReference type="InterPro" id="IPR003959">
    <property type="entry name" value="ATPase_AAA_core"/>
</dbReference>
<dbReference type="GO" id="GO:0004222">
    <property type="term" value="F:metalloendopeptidase activity"/>
    <property type="evidence" value="ECO:0007669"/>
    <property type="project" value="InterPro"/>
</dbReference>
<dbReference type="Gene3D" id="3.40.50.300">
    <property type="entry name" value="P-loop containing nucleotide triphosphate hydrolases"/>
    <property type="match status" value="1"/>
</dbReference>
<comment type="similarity">
    <text evidence="4">In the N-terminal section; belongs to the AAA ATPase family.</text>
</comment>
<evidence type="ECO:0000256" key="13">
    <source>
        <dbReference type="ARBA" id="ARBA00022989"/>
    </source>
</evidence>
<feature type="compositionally biased region" description="Low complexity" evidence="16">
    <location>
        <begin position="180"/>
        <end position="192"/>
    </location>
</feature>
<evidence type="ECO:0000259" key="17">
    <source>
        <dbReference type="SMART" id="SM00382"/>
    </source>
</evidence>
<dbReference type="Gene3D" id="1.10.8.60">
    <property type="match status" value="1"/>
</dbReference>
<evidence type="ECO:0000256" key="15">
    <source>
        <dbReference type="ARBA" id="ARBA00023136"/>
    </source>
</evidence>
<feature type="compositionally biased region" description="Gly residues" evidence="16">
    <location>
        <begin position="769"/>
        <end position="781"/>
    </location>
</feature>
<accession>A0A267DUW5</accession>
<keyword evidence="14" id="KW-0482">Metalloprotease</keyword>
<feature type="compositionally biased region" description="Polar residues" evidence="16">
    <location>
        <begin position="787"/>
        <end position="801"/>
    </location>
</feature>
<evidence type="ECO:0000256" key="8">
    <source>
        <dbReference type="ARBA" id="ARBA00022741"/>
    </source>
</evidence>
<evidence type="ECO:0000256" key="3">
    <source>
        <dbReference type="ARBA" id="ARBA00010044"/>
    </source>
</evidence>
<dbReference type="InterPro" id="IPR000642">
    <property type="entry name" value="Peptidase_M41"/>
</dbReference>
<keyword evidence="10" id="KW-0862">Zinc</keyword>
<keyword evidence="7" id="KW-0479">Metal-binding</keyword>
<gene>
    <name evidence="18" type="ORF">BOX15_Mlig032490g1</name>
</gene>
<evidence type="ECO:0000256" key="2">
    <source>
        <dbReference type="ARBA" id="ARBA00004141"/>
    </source>
</evidence>
<dbReference type="AlphaFoldDB" id="A0A267DUW5"/>
<comment type="cofactor">
    <cofactor evidence="1">
        <name>Zn(2+)</name>
        <dbReference type="ChEBI" id="CHEBI:29105"/>
    </cofactor>
</comment>
<evidence type="ECO:0000256" key="9">
    <source>
        <dbReference type="ARBA" id="ARBA00022801"/>
    </source>
</evidence>
<keyword evidence="19" id="KW-1185">Reference proteome</keyword>
<keyword evidence="8" id="KW-0547">Nucleotide-binding</keyword>
<evidence type="ECO:0000256" key="1">
    <source>
        <dbReference type="ARBA" id="ARBA00001947"/>
    </source>
</evidence>
<evidence type="ECO:0000256" key="16">
    <source>
        <dbReference type="SAM" id="MobiDB-lite"/>
    </source>
</evidence>
<evidence type="ECO:0000313" key="18">
    <source>
        <dbReference type="EMBL" id="PAA53100.1"/>
    </source>
</evidence>
<evidence type="ECO:0000256" key="10">
    <source>
        <dbReference type="ARBA" id="ARBA00022833"/>
    </source>
</evidence>
<sequence>TAMNSLTVTEPVIGLLVYDRFLNGIRRLAARAGPQQSAESTAPAAVLLKLEESAFREFVATCGLAESGVKPENIRQCSAVHLLPGVGTGLLNADMLAIRIGGNNGVIGQRRGFRTSTSRRSSDGQQQQFRYTGIGKRAGGQRPSAGISLGRIFSGQSDSAATQQHHQLYSQHPGEHVDTSSQSSSSGAASAQMQNLLRSVSRDLPLDAHGQSAVLLRLVDAYTRGVRDGVGHSGSSGGGTDSRQRRVSESAWKFFLGMLKTASVVGALYLLVSLLNPRDSLSKVMLTDISVQKETSKVRFDDVRGCDTAKRELEDVVEFLKHPEDFQRIGARLPRGVLLVGPPGVGKTMLAKAVAGEAGVPFFQCSGSQFDEVFVGTGAARVRRLFEEAKKAAPCVIFIDEFDSVGGKRVTTTHHPYANQTVNQLLAEMDGFSTQNGIIVLAATNRPEILDSAVTRPGRFDVSVQVHLPDLVGRTSILELYLSKVSIADDVDIDRLAKITIGFSGAQLANVINQGAVIAALEREQCVNWRHIQTAYNKVRMGTVGNKPRTPHVNTMTAAHESGHTLVALFTKDAPKVNHVTILPRGLSLGHTAPLPDEADQFGSRKSQILAQIDMFMGGQAAEELMFGPDSVTTGCSSDLQQATQLARSMVEKYGMSDGIGVMTVSAENSSQQTLAQADSEVKRILEDSRERVRRLVRDHRQELEQLTNALLEFESLDYDDILRVVSGKKPFKVNAKQQYQQKLLKQQQQQQQQQQEGRDASWLKTLLGGSGGGGGGGSGAVEGSDTGATSETVKPQSPKI</sequence>
<proteinExistence type="inferred from homology"/>
<evidence type="ECO:0000256" key="7">
    <source>
        <dbReference type="ARBA" id="ARBA00022723"/>
    </source>
</evidence>
<dbReference type="EMBL" id="NIVC01003134">
    <property type="protein sequence ID" value="PAA53100.1"/>
    <property type="molecule type" value="Genomic_DNA"/>
</dbReference>
<dbReference type="GO" id="GO:0006515">
    <property type="term" value="P:protein quality control for misfolded or incompletely synthesized proteins"/>
    <property type="evidence" value="ECO:0007669"/>
    <property type="project" value="TreeGrafter"/>
</dbReference>
<dbReference type="InterPro" id="IPR037219">
    <property type="entry name" value="Peptidase_M41-like"/>
</dbReference>
<dbReference type="SUPFAM" id="SSF52540">
    <property type="entry name" value="P-loop containing nucleoside triphosphate hydrolases"/>
    <property type="match status" value="1"/>
</dbReference>